<dbReference type="EMBL" id="ML992501">
    <property type="protein sequence ID" value="KAF2227973.1"/>
    <property type="molecule type" value="Genomic_DNA"/>
</dbReference>
<proteinExistence type="predicted"/>
<sequence>MTRSGGRSGRGRRHLFFEVLLWESVEASRCTSSCSGKAMDGMQMVSRDLCNGTNGHECEVIMFSLIFQYSICYNLVRSQQAMYHLPAMLLLLLY</sequence>
<dbReference type="AlphaFoldDB" id="A0A6A6GRJ6"/>
<evidence type="ECO:0000313" key="2">
    <source>
        <dbReference type="EMBL" id="KAF2227973.1"/>
    </source>
</evidence>
<keyword evidence="3" id="KW-1185">Reference proteome</keyword>
<feature type="chain" id="PRO_5025465306" evidence="1">
    <location>
        <begin position="28"/>
        <end position="94"/>
    </location>
</feature>
<keyword evidence="1" id="KW-0732">Signal</keyword>
<dbReference type="Proteomes" id="UP000799538">
    <property type="component" value="Unassembled WGS sequence"/>
</dbReference>
<name>A0A6A6GRJ6_9PEZI</name>
<accession>A0A6A6GRJ6</accession>
<organism evidence="2 3">
    <name type="scientific">Elsinoe ampelina</name>
    <dbReference type="NCBI Taxonomy" id="302913"/>
    <lineage>
        <taxon>Eukaryota</taxon>
        <taxon>Fungi</taxon>
        <taxon>Dikarya</taxon>
        <taxon>Ascomycota</taxon>
        <taxon>Pezizomycotina</taxon>
        <taxon>Dothideomycetes</taxon>
        <taxon>Dothideomycetidae</taxon>
        <taxon>Myriangiales</taxon>
        <taxon>Elsinoaceae</taxon>
        <taxon>Elsinoe</taxon>
    </lineage>
</organism>
<reference evidence="3" key="1">
    <citation type="journal article" date="2020" name="Stud. Mycol.">
        <title>101 Dothideomycetes genomes: A test case for predicting lifestyles and emergence of pathogens.</title>
        <authorList>
            <person name="Haridas S."/>
            <person name="Albert R."/>
            <person name="Binder M."/>
            <person name="Bloem J."/>
            <person name="LaButti K."/>
            <person name="Salamov A."/>
            <person name="Andreopoulos B."/>
            <person name="Baker S."/>
            <person name="Barry K."/>
            <person name="Bills G."/>
            <person name="Bluhm B."/>
            <person name="Cannon C."/>
            <person name="Castanera R."/>
            <person name="Culley D."/>
            <person name="Daum C."/>
            <person name="Ezra D."/>
            <person name="Gonzalez J."/>
            <person name="Henrissat B."/>
            <person name="Kuo A."/>
            <person name="Liang C."/>
            <person name="Lipzen A."/>
            <person name="Lutzoni F."/>
            <person name="Magnuson J."/>
            <person name="Mondo S."/>
            <person name="Nolan M."/>
            <person name="Ohm R."/>
            <person name="Pangilinan J."/>
            <person name="Park H.-J."/>
            <person name="Ramirez L."/>
            <person name="Alfaro M."/>
            <person name="Sun H."/>
            <person name="Tritt A."/>
            <person name="Yoshinaga Y."/>
            <person name="Zwiers L.-H."/>
            <person name="Turgeon B."/>
            <person name="Goodwin S."/>
            <person name="Spatafora J."/>
            <person name="Crous P."/>
            <person name="Grigoriev I."/>
        </authorList>
    </citation>
    <scope>NUCLEOTIDE SEQUENCE [LARGE SCALE GENOMIC DNA]</scope>
    <source>
        <strain evidence="3">CECT 20119</strain>
    </source>
</reference>
<feature type="signal peptide" evidence="1">
    <location>
        <begin position="1"/>
        <end position="27"/>
    </location>
</feature>
<evidence type="ECO:0000313" key="3">
    <source>
        <dbReference type="Proteomes" id="UP000799538"/>
    </source>
</evidence>
<gene>
    <name evidence="2" type="ORF">BDZ85DRAFT_10240</name>
</gene>
<evidence type="ECO:0000256" key="1">
    <source>
        <dbReference type="SAM" id="SignalP"/>
    </source>
</evidence>
<protein>
    <submittedName>
        <fullName evidence="2">Uncharacterized protein</fullName>
    </submittedName>
</protein>